<organism evidence="2 3">
    <name type="scientific">Gordonia crocea</name>
    <dbReference type="NCBI Taxonomy" id="589162"/>
    <lineage>
        <taxon>Bacteria</taxon>
        <taxon>Bacillati</taxon>
        <taxon>Actinomycetota</taxon>
        <taxon>Actinomycetes</taxon>
        <taxon>Mycobacteriales</taxon>
        <taxon>Gordoniaceae</taxon>
        <taxon>Gordonia</taxon>
    </lineage>
</organism>
<dbReference type="EMBL" id="BJOU01000001">
    <property type="protein sequence ID" value="GED97231.1"/>
    <property type="molecule type" value="Genomic_DNA"/>
</dbReference>
<sequence>MEKLQTQRAPEIADITTAFTTLNQQCVAVGQQFEAIAQACDDYATHLDNAHHEIIQALIEFIAITVAIEAAAAAAAAASGGSSAAAAQGLNEVELALTGTRIARIIDLFCGIVRGLSLFGGRVTPALEASTAKLASKAHLSPRRKSPSQGSTWRRHHELPGDAWPGFTKR</sequence>
<protein>
    <submittedName>
        <fullName evidence="2">Uncharacterized protein</fullName>
    </submittedName>
</protein>
<feature type="region of interest" description="Disordered" evidence="1">
    <location>
        <begin position="138"/>
        <end position="170"/>
    </location>
</feature>
<dbReference type="OrthoDB" id="4504727at2"/>
<evidence type="ECO:0000313" key="2">
    <source>
        <dbReference type="EMBL" id="GED97231.1"/>
    </source>
</evidence>
<dbReference type="Proteomes" id="UP000444980">
    <property type="component" value="Unassembled WGS sequence"/>
</dbReference>
<keyword evidence="3" id="KW-1185">Reference proteome</keyword>
<name>A0A7I9UWR2_9ACTN</name>
<gene>
    <name evidence="2" type="ORF">nbrc107697_12700</name>
</gene>
<accession>A0A7I9UWR2</accession>
<evidence type="ECO:0000313" key="3">
    <source>
        <dbReference type="Proteomes" id="UP000444980"/>
    </source>
</evidence>
<evidence type="ECO:0000256" key="1">
    <source>
        <dbReference type="SAM" id="MobiDB-lite"/>
    </source>
</evidence>
<comment type="caution">
    <text evidence="2">The sequence shown here is derived from an EMBL/GenBank/DDBJ whole genome shotgun (WGS) entry which is preliminary data.</text>
</comment>
<proteinExistence type="predicted"/>
<reference evidence="3" key="1">
    <citation type="submission" date="2019-06" db="EMBL/GenBank/DDBJ databases">
        <title>Gordonia isolated from sludge of a wastewater treatment plant.</title>
        <authorList>
            <person name="Tamura T."/>
            <person name="Aoyama K."/>
            <person name="Kang Y."/>
            <person name="Saito S."/>
            <person name="Akiyama N."/>
            <person name="Yazawa K."/>
            <person name="Gonoi T."/>
            <person name="Mikami Y."/>
        </authorList>
    </citation>
    <scope>NUCLEOTIDE SEQUENCE [LARGE SCALE GENOMIC DNA]</scope>
    <source>
        <strain evidence="3">NBRC 107697</strain>
    </source>
</reference>
<dbReference type="AlphaFoldDB" id="A0A7I9UWR2"/>